<dbReference type="SUPFAM" id="SSF52833">
    <property type="entry name" value="Thioredoxin-like"/>
    <property type="match status" value="1"/>
</dbReference>
<accession>A0ABN2QU11</accession>
<evidence type="ECO:0000256" key="1">
    <source>
        <dbReference type="ARBA" id="ARBA00005791"/>
    </source>
</evidence>
<evidence type="ECO:0000259" key="3">
    <source>
        <dbReference type="PROSITE" id="PS51352"/>
    </source>
</evidence>
<comment type="caution">
    <text evidence="4">The sequence shown here is derived from an EMBL/GenBank/DDBJ whole genome shotgun (WGS) entry which is preliminary data.</text>
</comment>
<dbReference type="PANTHER" id="PTHR13887">
    <property type="entry name" value="GLUTATHIONE S-TRANSFERASE KAPPA"/>
    <property type="match status" value="1"/>
</dbReference>
<name>A0ABN2QU11_9MICO</name>
<gene>
    <name evidence="4" type="ORF">GCM10009717_25660</name>
</gene>
<keyword evidence="5" id="KW-1185">Reference proteome</keyword>
<keyword evidence="2" id="KW-1133">Transmembrane helix</keyword>
<proteinExistence type="inferred from homology"/>
<organism evidence="4 5">
    <name type="scientific">Agromyces allii</name>
    <dbReference type="NCBI Taxonomy" id="393607"/>
    <lineage>
        <taxon>Bacteria</taxon>
        <taxon>Bacillati</taxon>
        <taxon>Actinomycetota</taxon>
        <taxon>Actinomycetes</taxon>
        <taxon>Micrococcales</taxon>
        <taxon>Microbacteriaceae</taxon>
        <taxon>Agromyces</taxon>
    </lineage>
</organism>
<reference evidence="4 5" key="1">
    <citation type="journal article" date="2019" name="Int. J. Syst. Evol. Microbiol.">
        <title>The Global Catalogue of Microorganisms (GCM) 10K type strain sequencing project: providing services to taxonomists for standard genome sequencing and annotation.</title>
        <authorList>
            <consortium name="The Broad Institute Genomics Platform"/>
            <consortium name="The Broad Institute Genome Sequencing Center for Infectious Disease"/>
            <person name="Wu L."/>
            <person name="Ma J."/>
        </authorList>
    </citation>
    <scope>NUCLEOTIDE SEQUENCE [LARGE SCALE GENOMIC DNA]</scope>
    <source>
        <strain evidence="4 5">JCM 13584</strain>
    </source>
</reference>
<feature type="domain" description="Thioredoxin" evidence="3">
    <location>
        <begin position="39"/>
        <end position="233"/>
    </location>
</feature>
<sequence>MTERITAPTDQTRPARSRRLLWINLAAIGGLILITAVALFAMTTADTGAAPAAQDPATAEVVRPDSHVLGEPGRGNAVLVEFLDFECEACGAAYPFVESLRERYDGQVTFVTRYFPIEAHQNAMNAAIAAEAAARQGAFVEMYRMLFVTQAQWGEQSESKAPLFRQYAEGLGLDLAQYDRDVADPATEQRVRADQAEGAALGVVGTPTFFLNGERLELESADDLTDALDAALAEG</sequence>
<dbReference type="RefSeq" id="WP_157414089.1">
    <property type="nucleotide sequence ID" value="NZ_BAAAMK010000004.1"/>
</dbReference>
<dbReference type="Proteomes" id="UP001499954">
    <property type="component" value="Unassembled WGS sequence"/>
</dbReference>
<protein>
    <recommendedName>
        <fullName evidence="3">Thioredoxin domain-containing protein</fullName>
    </recommendedName>
</protein>
<evidence type="ECO:0000256" key="2">
    <source>
        <dbReference type="SAM" id="Phobius"/>
    </source>
</evidence>
<dbReference type="EMBL" id="BAAAMK010000004">
    <property type="protein sequence ID" value="GAA1958060.1"/>
    <property type="molecule type" value="Genomic_DNA"/>
</dbReference>
<dbReference type="InterPro" id="IPR036249">
    <property type="entry name" value="Thioredoxin-like_sf"/>
</dbReference>
<keyword evidence="2" id="KW-0812">Transmembrane</keyword>
<dbReference type="PROSITE" id="PS51352">
    <property type="entry name" value="THIOREDOXIN_2"/>
    <property type="match status" value="1"/>
</dbReference>
<evidence type="ECO:0000313" key="5">
    <source>
        <dbReference type="Proteomes" id="UP001499954"/>
    </source>
</evidence>
<dbReference type="InterPro" id="IPR013766">
    <property type="entry name" value="Thioredoxin_domain"/>
</dbReference>
<dbReference type="Pfam" id="PF13462">
    <property type="entry name" value="Thioredoxin_4"/>
    <property type="match status" value="1"/>
</dbReference>
<keyword evidence="2" id="KW-0472">Membrane</keyword>
<dbReference type="PANTHER" id="PTHR13887:SF55">
    <property type="entry name" value="SLR0313 PROTEIN"/>
    <property type="match status" value="1"/>
</dbReference>
<dbReference type="Gene3D" id="3.40.30.10">
    <property type="entry name" value="Glutaredoxin"/>
    <property type="match status" value="1"/>
</dbReference>
<dbReference type="InterPro" id="IPR012336">
    <property type="entry name" value="Thioredoxin-like_fold"/>
</dbReference>
<evidence type="ECO:0000313" key="4">
    <source>
        <dbReference type="EMBL" id="GAA1958060.1"/>
    </source>
</evidence>
<feature type="transmembrane region" description="Helical" evidence="2">
    <location>
        <begin position="21"/>
        <end position="42"/>
    </location>
</feature>
<comment type="similarity">
    <text evidence="1">Belongs to the thioredoxin family. DsbA subfamily.</text>
</comment>